<gene>
    <name evidence="2" type="ORF">GPZ80_24210</name>
</gene>
<dbReference type="Proteomes" id="UP000734823">
    <property type="component" value="Unassembled WGS sequence"/>
</dbReference>
<dbReference type="InterPro" id="IPR025442">
    <property type="entry name" value="DUF4185"/>
</dbReference>
<dbReference type="RefSeq" id="WP_187223370.1">
    <property type="nucleotide sequence ID" value="NZ_JABVED010000015.1"/>
</dbReference>
<comment type="caution">
    <text evidence="2">The sequence shown here is derived from an EMBL/GenBank/DDBJ whole genome shotgun (WGS) entry which is preliminary data.</text>
</comment>
<evidence type="ECO:0000259" key="1">
    <source>
        <dbReference type="Pfam" id="PF13810"/>
    </source>
</evidence>
<accession>A0ABR7LC29</accession>
<protein>
    <submittedName>
        <fullName evidence="2">DUF4185 domain-containing protein</fullName>
    </submittedName>
</protein>
<evidence type="ECO:0000313" key="3">
    <source>
        <dbReference type="Proteomes" id="UP000734823"/>
    </source>
</evidence>
<name>A0ABR7LC29_9PSEU</name>
<organism evidence="2 3">
    <name type="scientific">Actinokineospora xionganensis</name>
    <dbReference type="NCBI Taxonomy" id="2684470"/>
    <lineage>
        <taxon>Bacteria</taxon>
        <taxon>Bacillati</taxon>
        <taxon>Actinomycetota</taxon>
        <taxon>Actinomycetes</taxon>
        <taxon>Pseudonocardiales</taxon>
        <taxon>Pseudonocardiaceae</taxon>
        <taxon>Actinokineospora</taxon>
    </lineage>
</organism>
<proteinExistence type="predicted"/>
<dbReference type="EMBL" id="JABVED010000015">
    <property type="protein sequence ID" value="MBC6450266.1"/>
    <property type="molecule type" value="Genomic_DNA"/>
</dbReference>
<reference evidence="2 3" key="1">
    <citation type="submission" date="2020-06" db="EMBL/GenBank/DDBJ databases">
        <title>Actinokineospora xiongansis sp. nov., isolated from soil of Baiyangdian.</title>
        <authorList>
            <person name="Zhang X."/>
        </authorList>
    </citation>
    <scope>NUCLEOTIDE SEQUENCE [LARGE SCALE GENOMIC DNA]</scope>
    <source>
        <strain evidence="2 3">HBU206404</strain>
    </source>
</reference>
<dbReference type="Pfam" id="PF13810">
    <property type="entry name" value="DUF4185"/>
    <property type="match status" value="1"/>
</dbReference>
<keyword evidence="3" id="KW-1185">Reference proteome</keyword>
<evidence type="ECO:0000313" key="2">
    <source>
        <dbReference type="EMBL" id="MBC6450266.1"/>
    </source>
</evidence>
<feature type="domain" description="DUF4185" evidence="1">
    <location>
        <begin position="18"/>
        <end position="326"/>
    </location>
</feature>
<sequence>MIEVGETTLVSQITGHESTNLTAERYGIHATDLGIMWDDSAGRTFVVFGDTYGPGWRGDGAGTDDDTDWRCNVLAIVAERDLDHGLKIESVVAQDDGMARQIIDRDAESVEETVIPCAGIEIDGVHYLHYMSVRNWGPQGKWVTNYAGIAFSRDGGRTWDKPWRSRWINRAEHDHPFQMGAFARQGEHLYLLGTPNGRWGDTHLARVSTKDILEPAAYEYWSGETWHPKDPFAAKPVFTGPVAELSVLYSDHFGCWLALHLDESKAAIVLRTAEELTGPWTDGQVVADGERYPGLYGGFLHPESAKGPVLYYAMSRWSPYNVYLMRTTLT</sequence>